<keyword evidence="4" id="KW-0614">Plasmid</keyword>
<evidence type="ECO:0000256" key="2">
    <source>
        <dbReference type="SAM" id="SignalP"/>
    </source>
</evidence>
<keyword evidence="4" id="KW-0255">Endonuclease</keyword>
<dbReference type="Proteomes" id="UP000245711">
    <property type="component" value="Plasmid pRB11"/>
</dbReference>
<dbReference type="Pfam" id="PF07510">
    <property type="entry name" value="GmrSD_C"/>
    <property type="match status" value="1"/>
</dbReference>
<protein>
    <submittedName>
        <fullName evidence="4">HNH endonuclease</fullName>
    </submittedName>
</protein>
<dbReference type="PANTHER" id="PTHR24094">
    <property type="entry name" value="SECRETED PROTEIN"/>
    <property type="match status" value="1"/>
</dbReference>
<dbReference type="InterPro" id="IPR011089">
    <property type="entry name" value="GmrSD_C"/>
</dbReference>
<dbReference type="GO" id="GO:0004519">
    <property type="term" value="F:endonuclease activity"/>
    <property type="evidence" value="ECO:0007669"/>
    <property type="project" value="UniProtKB-KW"/>
</dbReference>
<evidence type="ECO:0000313" key="4">
    <source>
        <dbReference type="EMBL" id="AWK77030.1"/>
    </source>
</evidence>
<feature type="signal peptide" evidence="2">
    <location>
        <begin position="1"/>
        <end position="27"/>
    </location>
</feature>
<name>A0A2S2C836_9NOCA</name>
<dbReference type="PROSITE" id="PS51257">
    <property type="entry name" value="PROKAR_LIPOPROTEIN"/>
    <property type="match status" value="1"/>
</dbReference>
<gene>
    <name evidence="4" type="ORF">CBI38_37185</name>
</gene>
<evidence type="ECO:0000259" key="3">
    <source>
        <dbReference type="Pfam" id="PF07510"/>
    </source>
</evidence>
<proteinExistence type="predicted"/>
<keyword evidence="5" id="KW-1185">Reference proteome</keyword>
<dbReference type="RefSeq" id="WP_109336428.1">
    <property type="nucleotide sequence ID" value="NZ_CP021357.1"/>
</dbReference>
<dbReference type="KEGG" id="roz:CBI38_37185"/>
<evidence type="ECO:0000256" key="1">
    <source>
        <dbReference type="SAM" id="MobiDB-lite"/>
    </source>
</evidence>
<geneLocation type="plasmid" evidence="5">
    <name>prb11</name>
</geneLocation>
<keyword evidence="2" id="KW-0732">Signal</keyword>
<dbReference type="OrthoDB" id="5196645at2"/>
<dbReference type="PANTHER" id="PTHR24094:SF15">
    <property type="entry name" value="AMP-DEPENDENT SYNTHETASE_LIGASE DOMAIN-CONTAINING PROTEIN-RELATED"/>
    <property type="match status" value="1"/>
</dbReference>
<organism evidence="4 5">
    <name type="scientific">Rhodococcus oxybenzonivorans</name>
    <dbReference type="NCBI Taxonomy" id="1990687"/>
    <lineage>
        <taxon>Bacteria</taxon>
        <taxon>Bacillati</taxon>
        <taxon>Actinomycetota</taxon>
        <taxon>Actinomycetes</taxon>
        <taxon>Mycobacteriales</taxon>
        <taxon>Nocardiaceae</taxon>
        <taxon>Rhodococcus</taxon>
    </lineage>
</organism>
<dbReference type="EMBL" id="CP021357">
    <property type="protein sequence ID" value="AWK77030.1"/>
    <property type="molecule type" value="Genomic_DNA"/>
</dbReference>
<feature type="region of interest" description="Disordered" evidence="1">
    <location>
        <begin position="161"/>
        <end position="195"/>
    </location>
</feature>
<feature type="domain" description="GmrSD restriction endonucleases C-terminal" evidence="3">
    <location>
        <begin position="94"/>
        <end position="233"/>
    </location>
</feature>
<accession>A0A2S2C836</accession>
<dbReference type="AlphaFoldDB" id="A0A2S2C836"/>
<sequence length="238" mass="25399">MRHRPRTALLALGAVTVLGMTGCSALADANPGTGSLGDAPAAPAPAGFDAAPALAKLDTLAVKGRAPKTGYTREQFGPSWSDDNGVEGGHNGCDTRNDILRRDLVDLTYKSSTRDCVVATGTLLDPYTGTTIAFVRGQDTSTAVQIDHVVALSDAWQKGAQQLSPEQRRDLANDPRNLQAVDGPTNSKKSDSDAASWLPPNKSYRCTYVSRQIDVKALYRLWVTQAEKDAMSQVLHSC</sequence>
<reference evidence="4 5" key="1">
    <citation type="submission" date="2017-05" db="EMBL/GenBank/DDBJ databases">
        <title>Isolation of Rhodococcus sp. S2-17 biodegrading of BP-3.</title>
        <authorList>
            <person name="Lee Y."/>
            <person name="Kim K.H."/>
            <person name="Chun B.H."/>
            <person name="Jung H.S."/>
            <person name="Jeon C.O."/>
        </authorList>
    </citation>
    <scope>NUCLEOTIDE SEQUENCE [LARGE SCALE GENOMIC DNA]</scope>
    <source>
        <strain evidence="4 5">S2-17</strain>
        <plasmid evidence="5">prb11</plasmid>
    </source>
</reference>
<evidence type="ECO:0000313" key="5">
    <source>
        <dbReference type="Proteomes" id="UP000245711"/>
    </source>
</evidence>
<feature type="chain" id="PRO_5015657823" evidence="2">
    <location>
        <begin position="28"/>
        <end position="238"/>
    </location>
</feature>
<feature type="region of interest" description="Disordered" evidence="1">
    <location>
        <begin position="70"/>
        <end position="93"/>
    </location>
</feature>
<keyword evidence="4" id="KW-0378">Hydrolase</keyword>
<keyword evidence="4" id="KW-0540">Nuclease</keyword>